<evidence type="ECO:0000256" key="6">
    <source>
        <dbReference type="HAMAP-Rule" id="MF_00114"/>
    </source>
</evidence>
<dbReference type="InterPro" id="IPR002915">
    <property type="entry name" value="DeoC/FbaB/LacD_aldolase"/>
</dbReference>
<name>A0ABS7YX94_9FIRM</name>
<comment type="subcellular location">
    <subcellularLocation>
        <location evidence="6">Cytoplasm</location>
    </subcellularLocation>
</comment>
<comment type="function">
    <text evidence="6">Catalyzes a reversible aldol reaction between acetaldehyde and D-glyceraldehyde 3-phosphate to generate 2-deoxy-D-ribose 5-phosphate.</text>
</comment>
<evidence type="ECO:0000256" key="3">
    <source>
        <dbReference type="ARBA" id="ARBA00023239"/>
    </source>
</evidence>
<comment type="similarity">
    <text evidence="1 6">Belongs to the DeoC/FbaB aldolase family. DeoC type 1 subfamily.</text>
</comment>
<keyword evidence="8" id="KW-1185">Reference proteome</keyword>
<feature type="active site" description="Proton donor/acceptor" evidence="6">
    <location>
        <position position="180"/>
    </location>
</feature>
<dbReference type="InterPro" id="IPR013785">
    <property type="entry name" value="Aldolase_TIM"/>
</dbReference>
<evidence type="ECO:0000313" key="7">
    <source>
        <dbReference type="EMBL" id="MCA2096355.1"/>
    </source>
</evidence>
<evidence type="ECO:0000256" key="2">
    <source>
        <dbReference type="ARBA" id="ARBA00022490"/>
    </source>
</evidence>
<keyword evidence="4 6" id="KW-0704">Schiff base</keyword>
<evidence type="ECO:0000313" key="8">
    <source>
        <dbReference type="Proteomes" id="UP001198374"/>
    </source>
</evidence>
<dbReference type="Pfam" id="PF01791">
    <property type="entry name" value="DeoC"/>
    <property type="match status" value="1"/>
</dbReference>
<dbReference type="Proteomes" id="UP001198374">
    <property type="component" value="Unassembled WGS sequence"/>
</dbReference>
<comment type="pathway">
    <text evidence="6">Carbohydrate degradation; 2-deoxy-D-ribose 1-phosphate degradation; D-glyceraldehyde 3-phosphate and acetaldehyde from 2-deoxy-alpha-D-ribose 1-phosphate: step 2/2.</text>
</comment>
<reference evidence="8" key="1">
    <citation type="submission" date="2023-07" db="EMBL/GenBank/DDBJ databases">
        <title>FDA dAtabase for Regulatory Grade micrObial Sequences (FDA-ARGOS): Supporting development and validation of Infectious Disease Dx tests.</title>
        <authorList>
            <person name="Sproer C."/>
            <person name="Gronow S."/>
            <person name="Severitt S."/>
            <person name="Schroder I."/>
            <person name="Tallon L."/>
            <person name="Sadzewicz L."/>
            <person name="Zhao X."/>
            <person name="Boylan J."/>
            <person name="Ott S."/>
            <person name="Bowen H."/>
            <person name="Vavikolanu K."/>
            <person name="Hazen T."/>
            <person name="Aluvathingal J."/>
            <person name="Nadendla S."/>
            <person name="Lowell S."/>
            <person name="Myers T."/>
            <person name="Yan Y."/>
        </authorList>
    </citation>
    <scope>NUCLEOTIDE SEQUENCE [LARGE SCALE GENOMIC DNA]</scope>
    <source>
        <strain evidence="8">FDAARGOS_1538</strain>
    </source>
</reference>
<keyword evidence="3 6" id="KW-0456">Lyase</keyword>
<comment type="caution">
    <text evidence="7">The sequence shown here is derived from an EMBL/GenBank/DDBJ whole genome shotgun (WGS) entry which is preliminary data.</text>
</comment>
<protein>
    <recommendedName>
        <fullName evidence="6">Deoxyribose-phosphate aldolase</fullName>
        <shortName evidence="6">DERA</shortName>
        <ecNumber evidence="6">4.1.2.4</ecNumber>
    </recommendedName>
    <alternativeName>
        <fullName evidence="6">2-deoxy-D-ribose 5-phosphate aldolase</fullName>
    </alternativeName>
    <alternativeName>
        <fullName evidence="6">Phosphodeoxyriboaldolase</fullName>
        <shortName evidence="6">Deoxyriboaldolase</shortName>
    </alternativeName>
</protein>
<comment type="catalytic activity">
    <reaction evidence="5 6">
        <text>2-deoxy-D-ribose 5-phosphate = D-glyceraldehyde 3-phosphate + acetaldehyde</text>
        <dbReference type="Rhea" id="RHEA:12821"/>
        <dbReference type="ChEBI" id="CHEBI:15343"/>
        <dbReference type="ChEBI" id="CHEBI:59776"/>
        <dbReference type="ChEBI" id="CHEBI:62877"/>
        <dbReference type="EC" id="4.1.2.4"/>
    </reaction>
</comment>
<keyword evidence="2 6" id="KW-0963">Cytoplasm</keyword>
<gene>
    <name evidence="6 7" type="primary">deoC</name>
    <name evidence="7" type="ORF">LDJ82_05425</name>
</gene>
<dbReference type="HAMAP" id="MF_00114">
    <property type="entry name" value="DeoC_type1"/>
    <property type="match status" value="1"/>
</dbReference>
<proteinExistence type="inferred from homology"/>
<accession>A0ABS7YX94</accession>
<sequence length="217" mass="23906">MEINKYFDHTILKPDARKEDVIKICKEAIDYKFKSVCVNSSFAKLVKKELEGSGVDLTIVVGFPLGAMSTEAKEFETKYAVENGADEIDMVINISALKDENYDYLEEEIRRLKEICGSKILKVIIETCLLTDDEKVRACQIAKKAGADFVKTSTGFSTGGAKVEDVRLMRKTVGDDMGVKASGGIRTLEDVKKFVEAGASRIGASASVQIMEELNNK</sequence>
<evidence type="ECO:0000256" key="5">
    <source>
        <dbReference type="ARBA" id="ARBA00048791"/>
    </source>
</evidence>
<dbReference type="InterPro" id="IPR028581">
    <property type="entry name" value="DeoC_typeI"/>
</dbReference>
<dbReference type="EMBL" id="JAIWIY010000001">
    <property type="protein sequence ID" value="MCA2096355.1"/>
    <property type="molecule type" value="Genomic_DNA"/>
</dbReference>
<dbReference type="GO" id="GO:0004139">
    <property type="term" value="F:deoxyribose-phosphate aldolase activity"/>
    <property type="evidence" value="ECO:0007669"/>
    <property type="project" value="UniProtKB-EC"/>
</dbReference>
<dbReference type="Gene3D" id="3.20.20.70">
    <property type="entry name" value="Aldolase class I"/>
    <property type="match status" value="1"/>
</dbReference>
<dbReference type="SMART" id="SM01133">
    <property type="entry name" value="DeoC"/>
    <property type="match status" value="1"/>
</dbReference>
<dbReference type="NCBIfam" id="TIGR00126">
    <property type="entry name" value="deoC"/>
    <property type="match status" value="1"/>
</dbReference>
<evidence type="ECO:0000256" key="4">
    <source>
        <dbReference type="ARBA" id="ARBA00023270"/>
    </source>
</evidence>
<feature type="active site" description="Schiff-base intermediate with acetaldehyde" evidence="6">
    <location>
        <position position="151"/>
    </location>
</feature>
<feature type="active site" description="Proton donor/acceptor" evidence="6">
    <location>
        <position position="89"/>
    </location>
</feature>
<dbReference type="SUPFAM" id="SSF51569">
    <property type="entry name" value="Aldolase"/>
    <property type="match status" value="1"/>
</dbReference>
<dbReference type="RefSeq" id="WP_209774917.1">
    <property type="nucleotide sequence ID" value="NZ_JAGGLO010000011.1"/>
</dbReference>
<organism evidence="7 8">
    <name type="scientific">Anaerococcus degeneri</name>
    <dbReference type="NCBI Taxonomy" id="361500"/>
    <lineage>
        <taxon>Bacteria</taxon>
        <taxon>Bacillati</taxon>
        <taxon>Bacillota</taxon>
        <taxon>Tissierellia</taxon>
        <taxon>Tissierellales</taxon>
        <taxon>Peptoniphilaceae</taxon>
        <taxon>Anaerococcus</taxon>
    </lineage>
</organism>
<dbReference type="CDD" id="cd00959">
    <property type="entry name" value="DeoC"/>
    <property type="match status" value="1"/>
</dbReference>
<dbReference type="InterPro" id="IPR011343">
    <property type="entry name" value="DeoC"/>
</dbReference>
<dbReference type="PANTHER" id="PTHR10889">
    <property type="entry name" value="DEOXYRIBOSE-PHOSPHATE ALDOLASE"/>
    <property type="match status" value="1"/>
</dbReference>
<dbReference type="EC" id="4.1.2.4" evidence="6"/>
<dbReference type="PIRSF" id="PIRSF001357">
    <property type="entry name" value="DeoC"/>
    <property type="match status" value="1"/>
</dbReference>
<dbReference type="PANTHER" id="PTHR10889:SF1">
    <property type="entry name" value="DEOXYRIBOSE-PHOSPHATE ALDOLASE"/>
    <property type="match status" value="1"/>
</dbReference>
<evidence type="ECO:0000256" key="1">
    <source>
        <dbReference type="ARBA" id="ARBA00010936"/>
    </source>
</evidence>